<evidence type="ECO:0000313" key="3">
    <source>
        <dbReference type="Proteomes" id="UP001528673"/>
    </source>
</evidence>
<dbReference type="SUPFAM" id="SSF89796">
    <property type="entry name" value="CoA-transferase family III (CaiB/BaiF)"/>
    <property type="match status" value="1"/>
</dbReference>
<protein>
    <submittedName>
        <fullName evidence="2">CoA transferase</fullName>
    </submittedName>
</protein>
<evidence type="ECO:0000256" key="1">
    <source>
        <dbReference type="ARBA" id="ARBA00022679"/>
    </source>
</evidence>
<proteinExistence type="predicted"/>
<keyword evidence="3" id="KW-1185">Reference proteome</keyword>
<dbReference type="PANTHER" id="PTHR48207">
    <property type="entry name" value="SUCCINATE--HYDROXYMETHYLGLUTARATE COA-TRANSFERASE"/>
    <property type="match status" value="1"/>
</dbReference>
<organism evidence="2 3">
    <name type="scientific">Curvibacter cyanobacteriorum</name>
    <dbReference type="NCBI Taxonomy" id="3026422"/>
    <lineage>
        <taxon>Bacteria</taxon>
        <taxon>Pseudomonadati</taxon>
        <taxon>Pseudomonadota</taxon>
        <taxon>Betaproteobacteria</taxon>
        <taxon>Burkholderiales</taxon>
        <taxon>Comamonadaceae</taxon>
        <taxon>Curvibacter</taxon>
    </lineage>
</organism>
<dbReference type="PANTHER" id="PTHR48207:SF4">
    <property type="entry name" value="BLL6097 PROTEIN"/>
    <property type="match status" value="1"/>
</dbReference>
<dbReference type="RefSeq" id="WP_273952466.1">
    <property type="nucleotide sequence ID" value="NZ_JAQSIP010000007.1"/>
</dbReference>
<dbReference type="Gene3D" id="3.40.50.10540">
    <property type="entry name" value="Crotonobetainyl-coa:carnitine coa-transferase, domain 1"/>
    <property type="match status" value="1"/>
</dbReference>
<sequence length="400" mass="43161">MSQPATPQGPLLQGLRIIAIEQYGAGPFGTQHLADLGAEVIKIENPAEGGDVGRAVGPHYFGPGDSHFYQSFNRNKQSVTLDLKSEAGRAVLRRLAAGADVVFNNLRGDLPAKLGLTYEALKDVNPALVCGHLSAYGRTGSRAAWPGYDYLMQAEAGYLSLTGEPDGQPTRAGLSIIDFMTGTTAAMGLLAGVVSARASGVGRDVDISLYDVALNNLTYLATWYLNAGVVTGRTARSGHPSLVPSELYPTQDGWIFLMCNKEKFWGELCHALGRPDWVEHPDYRRFADRLRHRSQLNAELDAVLRTATTAEWMQRFGGRVPASPVYDVAQALDSDFARESGAVVSVPHPQGPVRTLACPVRAGPQPLRAAPALGEHTDTVLRRAGYDQADIDDLRRQSVL</sequence>
<reference evidence="2 3" key="1">
    <citation type="submission" date="2023-02" db="EMBL/GenBank/DDBJ databases">
        <title>Bacterial whole genomic sequence of Curvibacter sp. HBC61.</title>
        <authorList>
            <person name="Le V."/>
            <person name="Ko S.-R."/>
            <person name="Ahn C.-Y."/>
            <person name="Oh H.-M."/>
        </authorList>
    </citation>
    <scope>NUCLEOTIDE SEQUENCE [LARGE SCALE GENOMIC DNA]</scope>
    <source>
        <strain evidence="2 3">HBC61</strain>
    </source>
</reference>
<dbReference type="InterPro" id="IPR050483">
    <property type="entry name" value="CoA-transferase_III_domain"/>
</dbReference>
<dbReference type="InterPro" id="IPR044855">
    <property type="entry name" value="CoA-Trfase_III_dom3_sf"/>
</dbReference>
<evidence type="ECO:0000313" key="2">
    <source>
        <dbReference type="EMBL" id="MDD0839876.1"/>
    </source>
</evidence>
<name>A0ABT5N2I1_9BURK</name>
<dbReference type="Gene3D" id="3.30.1540.10">
    <property type="entry name" value="formyl-coa transferase, domain 3"/>
    <property type="match status" value="1"/>
</dbReference>
<dbReference type="Proteomes" id="UP001528673">
    <property type="component" value="Unassembled WGS sequence"/>
</dbReference>
<dbReference type="InterPro" id="IPR023606">
    <property type="entry name" value="CoA-Trfase_III_dom_1_sf"/>
</dbReference>
<dbReference type="Pfam" id="PF02515">
    <property type="entry name" value="CoA_transf_3"/>
    <property type="match status" value="1"/>
</dbReference>
<accession>A0ABT5N2I1</accession>
<comment type="caution">
    <text evidence="2">The sequence shown here is derived from an EMBL/GenBank/DDBJ whole genome shotgun (WGS) entry which is preliminary data.</text>
</comment>
<keyword evidence="1 2" id="KW-0808">Transferase</keyword>
<gene>
    <name evidence="2" type="ORF">PSQ40_14930</name>
</gene>
<dbReference type="EMBL" id="JAQSIP010000007">
    <property type="protein sequence ID" value="MDD0839876.1"/>
    <property type="molecule type" value="Genomic_DNA"/>
</dbReference>
<dbReference type="InterPro" id="IPR003673">
    <property type="entry name" value="CoA-Trfase_fam_III"/>
</dbReference>
<dbReference type="GO" id="GO:0016740">
    <property type="term" value="F:transferase activity"/>
    <property type="evidence" value="ECO:0007669"/>
    <property type="project" value="UniProtKB-KW"/>
</dbReference>